<keyword evidence="4 7" id="KW-1133">Transmembrane helix</keyword>
<comment type="subcellular location">
    <subcellularLocation>
        <location evidence="1">Cell membrane</location>
        <topology evidence="1">Multi-pass membrane protein</topology>
    </subcellularLocation>
</comment>
<reference evidence="10" key="1">
    <citation type="journal article" date="2019" name="Int. J. Syst. Evol. Microbiol.">
        <title>The Global Catalogue of Microorganisms (GCM) 10K type strain sequencing project: providing services to taxonomists for standard genome sequencing and annotation.</title>
        <authorList>
            <consortium name="The Broad Institute Genomics Platform"/>
            <consortium name="The Broad Institute Genome Sequencing Center for Infectious Disease"/>
            <person name="Wu L."/>
            <person name="Ma J."/>
        </authorList>
    </citation>
    <scope>NUCLEOTIDE SEQUENCE [LARGE SCALE GENOMIC DNA]</scope>
    <source>
        <strain evidence="10">JCM 18401</strain>
    </source>
</reference>
<evidence type="ECO:0000256" key="6">
    <source>
        <dbReference type="SAM" id="Coils"/>
    </source>
</evidence>
<proteinExistence type="predicted"/>
<dbReference type="PANTHER" id="PTHR32309:SF31">
    <property type="entry name" value="CAPSULAR EXOPOLYSACCHARIDE FAMILY"/>
    <property type="match status" value="1"/>
</dbReference>
<evidence type="ECO:0000256" key="7">
    <source>
        <dbReference type="SAM" id="Phobius"/>
    </source>
</evidence>
<dbReference type="Proteomes" id="UP001499988">
    <property type="component" value="Unassembled WGS sequence"/>
</dbReference>
<dbReference type="RefSeq" id="WP_345337441.1">
    <property type="nucleotide sequence ID" value="NZ_BAABJZ010000106.1"/>
</dbReference>
<evidence type="ECO:0000256" key="5">
    <source>
        <dbReference type="ARBA" id="ARBA00023136"/>
    </source>
</evidence>
<sequence length="476" mass="52938">MLTDRLLSLLYYALLAIWQRRLWLALPVVMVAAASLALNVTAPDRFLASTTLLVQEPELNNPTLDGWSVAVRVKDRLEGLRTLLRSRHMLDKVVSGSGFWPEADDVERQRLYRQLAAGLQIDLKGSSLIRLQLSWPDQDQIAPLLTIISEQLVSGLMAPGSAAVERSERFLEQQMQAQIEELSGAEAELAAYKQTYADLLPSLFGATNQALQDVEKRLRQNVIAKESSTRQLSSLNTALAGSDPVIGELESRIVMAEAELVLLRARYTDAHSKVKALLAQVKRLQKEKGRLLARAQRLDSQDLDTLWQLASAIEQDNDSDTPPLLLSQLQSLQQAKTALSALEGQQAMLQQQRSELMAKLSQSAEVERELLRLSRSVEVKRSLLDQLQLRYEKAQITSDLGDFEAGDKTKIIDQPKRPHGPTNAPASLALLGGMIGGLGLGLMLVLMLEWLDPRLIRSDRIAQLAQCPVLARERDW</sequence>
<evidence type="ECO:0000313" key="10">
    <source>
        <dbReference type="Proteomes" id="UP001499988"/>
    </source>
</evidence>
<feature type="coiled-coil region" evidence="6">
    <location>
        <begin position="246"/>
        <end position="301"/>
    </location>
</feature>
<dbReference type="PANTHER" id="PTHR32309">
    <property type="entry name" value="TYROSINE-PROTEIN KINASE"/>
    <property type="match status" value="1"/>
</dbReference>
<keyword evidence="5 7" id="KW-0472">Membrane</keyword>
<name>A0ABP9FP06_9GAMM</name>
<feature type="coiled-coil region" evidence="6">
    <location>
        <begin position="168"/>
        <end position="195"/>
    </location>
</feature>
<dbReference type="EMBL" id="BAABJZ010000106">
    <property type="protein sequence ID" value="GAA4903055.1"/>
    <property type="molecule type" value="Genomic_DNA"/>
</dbReference>
<evidence type="ECO:0000313" key="9">
    <source>
        <dbReference type="EMBL" id="GAA4903055.1"/>
    </source>
</evidence>
<feature type="coiled-coil region" evidence="6">
    <location>
        <begin position="332"/>
        <end position="369"/>
    </location>
</feature>
<gene>
    <name evidence="9" type="ORF">GCM10023333_41510</name>
</gene>
<evidence type="ECO:0000256" key="4">
    <source>
        <dbReference type="ARBA" id="ARBA00022989"/>
    </source>
</evidence>
<dbReference type="InterPro" id="IPR003856">
    <property type="entry name" value="LPS_length_determ_N"/>
</dbReference>
<evidence type="ECO:0000256" key="3">
    <source>
        <dbReference type="ARBA" id="ARBA00022692"/>
    </source>
</evidence>
<accession>A0ABP9FP06</accession>
<evidence type="ECO:0000259" key="8">
    <source>
        <dbReference type="Pfam" id="PF02706"/>
    </source>
</evidence>
<keyword evidence="10" id="KW-1185">Reference proteome</keyword>
<keyword evidence="3 7" id="KW-0812">Transmembrane</keyword>
<organism evidence="9 10">
    <name type="scientific">Ferrimonas pelagia</name>
    <dbReference type="NCBI Taxonomy" id="1177826"/>
    <lineage>
        <taxon>Bacteria</taxon>
        <taxon>Pseudomonadati</taxon>
        <taxon>Pseudomonadota</taxon>
        <taxon>Gammaproteobacteria</taxon>
        <taxon>Alteromonadales</taxon>
        <taxon>Ferrimonadaceae</taxon>
        <taxon>Ferrimonas</taxon>
    </lineage>
</organism>
<evidence type="ECO:0000256" key="1">
    <source>
        <dbReference type="ARBA" id="ARBA00004651"/>
    </source>
</evidence>
<feature type="transmembrane region" description="Helical" evidence="7">
    <location>
        <begin position="428"/>
        <end position="451"/>
    </location>
</feature>
<dbReference type="Pfam" id="PF02706">
    <property type="entry name" value="Wzz"/>
    <property type="match status" value="1"/>
</dbReference>
<keyword evidence="6" id="KW-0175">Coiled coil</keyword>
<comment type="caution">
    <text evidence="9">The sequence shown here is derived from an EMBL/GenBank/DDBJ whole genome shotgun (WGS) entry which is preliminary data.</text>
</comment>
<dbReference type="InterPro" id="IPR050445">
    <property type="entry name" value="Bact_polysacc_biosynth/exp"/>
</dbReference>
<keyword evidence="2" id="KW-1003">Cell membrane</keyword>
<protein>
    <submittedName>
        <fullName evidence="9">Chain-length determining protein</fullName>
    </submittedName>
</protein>
<evidence type="ECO:0000256" key="2">
    <source>
        <dbReference type="ARBA" id="ARBA00022475"/>
    </source>
</evidence>
<feature type="domain" description="Polysaccharide chain length determinant N-terminal" evidence="8">
    <location>
        <begin position="15"/>
        <end position="95"/>
    </location>
</feature>